<dbReference type="Pfam" id="PF01471">
    <property type="entry name" value="PG_binding_1"/>
    <property type="match status" value="1"/>
</dbReference>
<accession>A0ABW3DF02</accession>
<dbReference type="CDD" id="cd16913">
    <property type="entry name" value="YkuD_like"/>
    <property type="match status" value="1"/>
</dbReference>
<dbReference type="InterPro" id="IPR002477">
    <property type="entry name" value="Peptidoglycan-bd-like"/>
</dbReference>
<keyword evidence="3" id="KW-0328">Glycosyltransferase</keyword>
<evidence type="ECO:0000256" key="8">
    <source>
        <dbReference type="ARBA" id="ARBA00023316"/>
    </source>
</evidence>
<keyword evidence="6 9" id="KW-0133">Cell shape</keyword>
<keyword evidence="5" id="KW-0378">Hydrolase</keyword>
<dbReference type="SUPFAM" id="SSF141523">
    <property type="entry name" value="L,D-transpeptidase catalytic domain-like"/>
    <property type="match status" value="1"/>
</dbReference>
<keyword evidence="4" id="KW-0808">Transferase</keyword>
<proteinExistence type="inferred from homology"/>
<dbReference type="Proteomes" id="UP001597120">
    <property type="component" value="Unassembled WGS sequence"/>
</dbReference>
<dbReference type="PANTHER" id="PTHR30582">
    <property type="entry name" value="L,D-TRANSPEPTIDASE"/>
    <property type="match status" value="1"/>
</dbReference>
<dbReference type="InterPro" id="IPR005490">
    <property type="entry name" value="LD_TPept_cat_dom"/>
</dbReference>
<dbReference type="InterPro" id="IPR050979">
    <property type="entry name" value="LD-transpeptidase"/>
</dbReference>
<organism evidence="11 12">
    <name type="scientific">Paenibacillus residui</name>
    <dbReference type="NCBI Taxonomy" id="629724"/>
    <lineage>
        <taxon>Bacteria</taxon>
        <taxon>Bacillati</taxon>
        <taxon>Bacillota</taxon>
        <taxon>Bacilli</taxon>
        <taxon>Bacillales</taxon>
        <taxon>Paenibacillaceae</taxon>
        <taxon>Paenibacillus</taxon>
    </lineage>
</organism>
<evidence type="ECO:0000256" key="1">
    <source>
        <dbReference type="ARBA" id="ARBA00004752"/>
    </source>
</evidence>
<reference evidence="12" key="1">
    <citation type="journal article" date="2019" name="Int. J. Syst. Evol. Microbiol.">
        <title>The Global Catalogue of Microorganisms (GCM) 10K type strain sequencing project: providing services to taxonomists for standard genome sequencing and annotation.</title>
        <authorList>
            <consortium name="The Broad Institute Genomics Platform"/>
            <consortium name="The Broad Institute Genome Sequencing Center for Infectious Disease"/>
            <person name="Wu L."/>
            <person name="Ma J."/>
        </authorList>
    </citation>
    <scope>NUCLEOTIDE SEQUENCE [LARGE SCALE GENOMIC DNA]</scope>
    <source>
        <strain evidence="12">CCUG 57263</strain>
    </source>
</reference>
<evidence type="ECO:0000313" key="11">
    <source>
        <dbReference type="EMBL" id="MFD0871139.1"/>
    </source>
</evidence>
<evidence type="ECO:0000256" key="3">
    <source>
        <dbReference type="ARBA" id="ARBA00022676"/>
    </source>
</evidence>
<comment type="pathway">
    <text evidence="1 9">Cell wall biogenesis; peptidoglycan biosynthesis.</text>
</comment>
<sequence>MNPIMLLLAAGLLCETFSFSSMSLPDVDGPLERKTALVWMHPDRERGIVRESAQSLENCSSLEWMGSTVIGSMEQAIVQNDAQGGKPSPHPPGEVTIEILPLRNELRVMIDGKLYKKYKIALGKPQTPTPAGDWKVINKYTHWGSGFGTRWIGLNVPWGIYGIHGTNRPSSIGQDASHGCIRMRNHQVEELFEWVKVGTTVSILGHALGEPHRNPRDLARGDSGADVQLIQSRLRSAGYYEGPCDGKFRASTEQAMKAYEKAHGLPVDGVVNQHDYMAMGLVE</sequence>
<name>A0ABW3DF02_9BACL</name>
<dbReference type="EMBL" id="JBHTIU010000074">
    <property type="protein sequence ID" value="MFD0871139.1"/>
    <property type="molecule type" value="Genomic_DNA"/>
</dbReference>
<evidence type="ECO:0000256" key="4">
    <source>
        <dbReference type="ARBA" id="ARBA00022679"/>
    </source>
</evidence>
<feature type="active site" description="Proton donor/acceptor" evidence="9">
    <location>
        <position position="164"/>
    </location>
</feature>
<dbReference type="InterPro" id="IPR036366">
    <property type="entry name" value="PGBDSf"/>
</dbReference>
<evidence type="ECO:0000256" key="9">
    <source>
        <dbReference type="PROSITE-ProRule" id="PRU01373"/>
    </source>
</evidence>
<evidence type="ECO:0000256" key="7">
    <source>
        <dbReference type="ARBA" id="ARBA00022984"/>
    </source>
</evidence>
<evidence type="ECO:0000259" key="10">
    <source>
        <dbReference type="PROSITE" id="PS52029"/>
    </source>
</evidence>
<evidence type="ECO:0000256" key="2">
    <source>
        <dbReference type="ARBA" id="ARBA00005992"/>
    </source>
</evidence>
<evidence type="ECO:0000256" key="5">
    <source>
        <dbReference type="ARBA" id="ARBA00022801"/>
    </source>
</evidence>
<dbReference type="SUPFAM" id="SSF47090">
    <property type="entry name" value="PGBD-like"/>
    <property type="match status" value="1"/>
</dbReference>
<dbReference type="PROSITE" id="PS52029">
    <property type="entry name" value="LD_TPASE"/>
    <property type="match status" value="1"/>
</dbReference>
<dbReference type="Gene3D" id="1.10.101.10">
    <property type="entry name" value="PGBD-like superfamily/PGBD"/>
    <property type="match status" value="1"/>
</dbReference>
<comment type="similarity">
    <text evidence="2">Belongs to the YkuD family.</text>
</comment>
<dbReference type="InterPro" id="IPR036365">
    <property type="entry name" value="PGBD-like_sf"/>
</dbReference>
<evidence type="ECO:0000256" key="6">
    <source>
        <dbReference type="ARBA" id="ARBA00022960"/>
    </source>
</evidence>
<keyword evidence="12" id="KW-1185">Reference proteome</keyword>
<keyword evidence="7 9" id="KW-0573">Peptidoglycan synthesis</keyword>
<dbReference type="Gene3D" id="2.40.440.10">
    <property type="entry name" value="L,D-transpeptidase catalytic domain-like"/>
    <property type="match status" value="1"/>
</dbReference>
<evidence type="ECO:0000313" key="12">
    <source>
        <dbReference type="Proteomes" id="UP001597120"/>
    </source>
</evidence>
<feature type="domain" description="L,D-TPase catalytic" evidence="10">
    <location>
        <begin position="95"/>
        <end position="204"/>
    </location>
</feature>
<gene>
    <name evidence="11" type="ORF">ACFQ03_18520</name>
</gene>
<dbReference type="PANTHER" id="PTHR30582:SF24">
    <property type="entry name" value="L,D-TRANSPEPTIDASE ERFK_SRFK-RELATED"/>
    <property type="match status" value="1"/>
</dbReference>
<keyword evidence="8 9" id="KW-0961">Cell wall biogenesis/degradation</keyword>
<comment type="caution">
    <text evidence="11">The sequence shown here is derived from an EMBL/GenBank/DDBJ whole genome shotgun (WGS) entry which is preliminary data.</text>
</comment>
<dbReference type="RefSeq" id="WP_379290059.1">
    <property type="nucleotide sequence ID" value="NZ_JBHTIU010000074.1"/>
</dbReference>
<feature type="active site" description="Nucleophile" evidence="9">
    <location>
        <position position="180"/>
    </location>
</feature>
<dbReference type="Pfam" id="PF03734">
    <property type="entry name" value="YkuD"/>
    <property type="match status" value="1"/>
</dbReference>
<protein>
    <submittedName>
        <fullName evidence="11">L,D-transpeptidase family protein</fullName>
    </submittedName>
</protein>
<dbReference type="InterPro" id="IPR038063">
    <property type="entry name" value="Transpep_catalytic_dom"/>
</dbReference>